<dbReference type="OrthoDB" id="5958610at2759"/>
<protein>
    <submittedName>
        <fullName evidence="8">Ankyrin repeat domain-containing protein 50</fullName>
    </submittedName>
</protein>
<feature type="repeat" description="ANK" evidence="3">
    <location>
        <begin position="1467"/>
        <end position="1499"/>
    </location>
</feature>
<feature type="domain" description="Nephrocystin 3-like N-terminal" evidence="6">
    <location>
        <begin position="295"/>
        <end position="448"/>
    </location>
</feature>
<feature type="repeat" description="ANK" evidence="3">
    <location>
        <begin position="1067"/>
        <end position="1099"/>
    </location>
</feature>
<feature type="repeat" description="ANK" evidence="3">
    <location>
        <begin position="743"/>
        <end position="775"/>
    </location>
</feature>
<dbReference type="PROSITE" id="PS50297">
    <property type="entry name" value="ANK_REP_REGION"/>
    <property type="match status" value="7"/>
</dbReference>
<dbReference type="EMBL" id="LSMT01000806">
    <property type="protein sequence ID" value="PFX14287.1"/>
    <property type="molecule type" value="Genomic_DNA"/>
</dbReference>
<dbReference type="PANTHER" id="PTHR24123:SF33">
    <property type="entry name" value="PROTEIN HOS4"/>
    <property type="match status" value="1"/>
</dbReference>
<dbReference type="Pfam" id="PF24883">
    <property type="entry name" value="NPHP3_N"/>
    <property type="match status" value="1"/>
</dbReference>
<dbReference type="Pfam" id="PF00023">
    <property type="entry name" value="Ank"/>
    <property type="match status" value="3"/>
</dbReference>
<dbReference type="SUPFAM" id="SSF52540">
    <property type="entry name" value="P-loop containing nucleoside triphosphate hydrolases"/>
    <property type="match status" value="1"/>
</dbReference>
<dbReference type="Pfam" id="PF12796">
    <property type="entry name" value="Ank_2"/>
    <property type="match status" value="5"/>
</dbReference>
<evidence type="ECO:0000259" key="6">
    <source>
        <dbReference type="Pfam" id="PF24883"/>
    </source>
</evidence>
<feature type="repeat" description="ANK" evidence="3">
    <location>
        <begin position="1100"/>
        <end position="1127"/>
    </location>
</feature>
<feature type="region of interest" description="Disordered" evidence="5">
    <location>
        <begin position="2250"/>
        <end position="2294"/>
    </location>
</feature>
<feature type="repeat" description="ANK" evidence="3">
    <location>
        <begin position="808"/>
        <end position="839"/>
    </location>
</feature>
<evidence type="ECO:0000256" key="2">
    <source>
        <dbReference type="ARBA" id="ARBA00023043"/>
    </source>
</evidence>
<evidence type="ECO:0000259" key="7">
    <source>
        <dbReference type="Pfam" id="PF25521"/>
    </source>
</evidence>
<feature type="repeat" description="ANK" evidence="3">
    <location>
        <begin position="1340"/>
        <end position="1372"/>
    </location>
</feature>
<dbReference type="Pfam" id="PF15112">
    <property type="entry name" value="DUF4559"/>
    <property type="match status" value="1"/>
</dbReference>
<keyword evidence="4" id="KW-0175">Coiled coil</keyword>
<feature type="region of interest" description="Disordered" evidence="5">
    <location>
        <begin position="2071"/>
        <end position="2238"/>
    </location>
</feature>
<dbReference type="InterPro" id="IPR051165">
    <property type="entry name" value="Multifunctional_ANK_Repeat"/>
</dbReference>
<organism evidence="8 9">
    <name type="scientific">Stylophora pistillata</name>
    <name type="common">Smooth cauliflower coral</name>
    <dbReference type="NCBI Taxonomy" id="50429"/>
    <lineage>
        <taxon>Eukaryota</taxon>
        <taxon>Metazoa</taxon>
        <taxon>Cnidaria</taxon>
        <taxon>Anthozoa</taxon>
        <taxon>Hexacorallia</taxon>
        <taxon>Scleractinia</taxon>
        <taxon>Astrocoeniina</taxon>
        <taxon>Pocilloporidae</taxon>
        <taxon>Stylophora</taxon>
    </lineage>
</organism>
<evidence type="ECO:0000256" key="4">
    <source>
        <dbReference type="SAM" id="Coils"/>
    </source>
</evidence>
<dbReference type="Gene3D" id="3.40.50.300">
    <property type="entry name" value="P-loop containing nucleotide triphosphate hydrolases"/>
    <property type="match status" value="1"/>
</dbReference>
<gene>
    <name evidence="8" type="primary">ANKRD50</name>
    <name evidence="8" type="ORF">AWC38_SpisGene21575</name>
</gene>
<evidence type="ECO:0000313" key="9">
    <source>
        <dbReference type="Proteomes" id="UP000225706"/>
    </source>
</evidence>
<dbReference type="SMART" id="SM00248">
    <property type="entry name" value="ANK"/>
    <property type="match status" value="14"/>
</dbReference>
<name>A0A2B4RD64_STYPI</name>
<reference evidence="9" key="1">
    <citation type="journal article" date="2017" name="bioRxiv">
        <title>Comparative analysis of the genomes of Stylophora pistillata and Acropora digitifera provides evidence for extensive differences between species of corals.</title>
        <authorList>
            <person name="Voolstra C.R."/>
            <person name="Li Y."/>
            <person name="Liew Y.J."/>
            <person name="Baumgarten S."/>
            <person name="Zoccola D."/>
            <person name="Flot J.-F."/>
            <person name="Tambutte S."/>
            <person name="Allemand D."/>
            <person name="Aranda M."/>
        </authorList>
    </citation>
    <scope>NUCLEOTIDE SEQUENCE [LARGE SCALE GENOMIC DNA]</scope>
</reference>
<keyword evidence="1" id="KW-0677">Repeat</keyword>
<evidence type="ECO:0000256" key="3">
    <source>
        <dbReference type="PROSITE-ProRule" id="PRU00023"/>
    </source>
</evidence>
<evidence type="ECO:0000313" key="8">
    <source>
        <dbReference type="EMBL" id="PFX14287.1"/>
    </source>
</evidence>
<keyword evidence="2 3" id="KW-0040">ANK repeat</keyword>
<dbReference type="PRINTS" id="PR01415">
    <property type="entry name" value="ANKYRIN"/>
</dbReference>
<sequence>MEAFHRILTARVLGPCTCVRVPRRRPNEVHDRTTCQWAKILEAYHHTNKPNWRQSDPARWMDPALGPWEIAKLYLPDLGGHVDIKSADDMDITSILNLVYWCNHFTVPLALIKDVRDNRNDRWVHVPRLELQNAEKTVAFDSIEKLLKSSEFATDPDAQNALKEIENLKNVSDSHIFDAQVVAELIKVLKNEIAHLTQQSQTSQEQLDQMKQLVLLLEKRLEDLEKRNGFSILILFILKSCPTEDLSVPFETREFGWYDYLKSAKQDFIGRSWLYREVESVLDHPFQGNGITGVLIIGDPGTGKSAVSAQLVCSRTSSRAIHDHILGYHLCKHSDKNTQSAGKFVRNLAGMIAQRIPEYGILVSNSSYILRSLQTDCITNQDPVGCFEQAVLSPLKSLKNIPKEKWFIVVDALDECLAQTETSHSIVYLLNNKPPRFPFWLKLVMTCRNESRVSFNSDAITKLNFNPGDPRNMEDIELFLTMKLYRQGPLLYKIRSWFGDSSIETAEKLISALVSKSQGNFLFVKEMIHHWESSKVTNSDPYALPENLGELYHSFFQRLYDGRELFKPAQRVLEILVATFHPMTERDIFDVLKTNEKNLEGYAFRETIKELGHFIRYGENETLTLYHLSLTEWLTSERNKHGLFYVSKKRGHEVFCDYYFRLITDGDNFSLPKHILTLARHIAYGGWKEEYVKEFLSFPSQVVNSSDPESNKTLLHLAATINSTDVLELLLHHFSCIDCTDSYGVTPAFLAAEHGLVNNLALLTKKGAKVNRKTKSIVLSYTTNREDKSEIHDKDLSSNLHEIKSKFRGATMLHAAAQRGHLKVKFLLDNGAFISAVSDANLTALQVAAENGHFEVVEALYKSGGVADQIALHHAAVNNRLKVVKYLLDIGVEDKCMRCDGSLYWLKTKHRAQSRTKRHHVRVPVKSHCKPQYETQGVNGLDDECFDRDKISKGAYFGELFDDKHLIFCETALHAAVSSGHNSIVKELVSRDTRTLACHDYSGRTPMHEAVRTNNSEMVQFLLKKDASKVRSTCDHWQNIRQQDDAMPDLLFTCEESIDYHGDVCHCGYTPLHLAARYGHWKIALNLLKAGAAVGAQDCSGATPLHVAACHNHLEMILLLLNRGAQVLGRTFNRSTPLHSAAACGAVKAIRFLLYHGASLDEVDESAFTPLHYTIRTTNSSHLDEKFLLNVSSKSESYPSPLVSVDRRGKLAKFFKENYHWSNTLLYPWLDALLCLILHGADINAVDLNGRTALHLAAENGLADAVNVLLQRKAKLEIRDKTGKTPLELAVEKATVLPEHLHFILLGKSFDEMKGYLRDHDMVVYLLLSSGVSFTKCNRSGESLLHRAVLNNQPYIAKLLLMKGANKNCKDKLERTPLVAFLQNGGDWPIAKAVFFNGPVKIECGKPLDSSVFHLMCYHSPKLEGYNFFQQISCDNRKCSSKKSPLVTAIENHPLKYKVIDSCLDAEGFTPLQRAAQGANLIAVRNLIKHGANVSLRSPQGHDALTLAILQGGNNVWSLFRSDRHHWMDDASDVALELLHYKMKSGFQIMCDSRKAELTLYHLAASRGLIKFIKRIFKDRMLHKLHVDCPNKDGITPMYLAKLFSNLTGKGHYNSWFEVEQFIENQGGQLKYPSRETEYNVIYKRLHGWIPNDLQFNLRPDIGGFVVRLLSTYGHWPTSSMHCQINNLENHHLQIGSASLTLNLSKELLQSLPRCKGHHDFVCYKVRRALKDLELCQKHMREIRFLWLAFSSFARRVSIKAPLDLNLNNARLSFFYLMRIWHKEVFEHFACYKKIFDKYRPFFLDERKSKQLIQLYENSTPQWSIGYSYVEWTTRRPAEFDTKVENWQVPLVSMLSTVLAWTSEDAASKTKAFLDSQDITSITSHAERSRTRQHPIEGEHKGTIALPTSEYKGTGALPTGEYKGTGALPTGEYKGTSALPTSEYKGTGALPTGEYKGTGALPTGEYKGAGALPTGEYKGTGALPTGEYKGAGVLPTGEYKGAGALPTGECKETGALPTNEYKGASALATSEYKGTGALPTGEYKGATALATCEYKEATALAKGASVLPTSEHKGASVLPTSEHKGASVLPTSGHKGASVLPTSEHKGASVLPTSEHKGASVLPTSEHKGASVLPTSGHKGASVLPTSEHKGASVLPTSEHKGASVLPTSEHKGASVLPTSEHKGASVLPTSEHKGASVLPTSEHKGASVLPTSEHKGASVLPTSEHKGASVLPTSEHKGASVLPTRASVLPTSEHKGASVLPTSEDKGASVLPTSEHKGASVLPTSGHKGASVLPTSEHKGASVLPTSEHKGASVLPTSEYKKASIIPTGITLSAKGPVHYQQVSIKRLVYYQQVRIKRPVHYQQVSMKGPVHQQQVSIKGPCHYRQVSMKGPVHYQQVSTKGPVYLERVSKKGASSPILDPRSTSPSTNKWKPHWICFIAKLQSTDLEIKFLKI</sequence>
<dbReference type="SUPFAM" id="SSF48403">
    <property type="entry name" value="Ankyrin repeat"/>
    <property type="match status" value="3"/>
</dbReference>
<keyword evidence="9" id="KW-1185">Reference proteome</keyword>
<comment type="caution">
    <text evidence="8">The sequence shown here is derived from an EMBL/GenBank/DDBJ whole genome shotgun (WGS) entry which is preliminary data.</text>
</comment>
<evidence type="ECO:0000256" key="1">
    <source>
        <dbReference type="ARBA" id="ARBA00022737"/>
    </source>
</evidence>
<dbReference type="InterPro" id="IPR036770">
    <property type="entry name" value="Ankyrin_rpt-contain_sf"/>
</dbReference>
<dbReference type="Proteomes" id="UP000225706">
    <property type="component" value="Unassembled WGS sequence"/>
</dbReference>
<feature type="domain" description="TANC1/2-like winged helix" evidence="7">
    <location>
        <begin position="564"/>
        <end position="678"/>
    </location>
</feature>
<feature type="repeat" description="ANK" evidence="3">
    <location>
        <begin position="710"/>
        <end position="742"/>
    </location>
</feature>
<dbReference type="InterPro" id="IPR056884">
    <property type="entry name" value="NPHP3-like_N"/>
</dbReference>
<dbReference type="PROSITE" id="PS50088">
    <property type="entry name" value="ANK_REPEAT"/>
    <property type="match status" value="10"/>
</dbReference>
<proteinExistence type="predicted"/>
<dbReference type="InterPro" id="IPR027897">
    <property type="entry name" value="DUF4559"/>
</dbReference>
<feature type="coiled-coil region" evidence="4">
    <location>
        <begin position="179"/>
        <end position="227"/>
    </location>
</feature>
<feature type="repeat" description="ANK" evidence="3">
    <location>
        <begin position="1002"/>
        <end position="1028"/>
    </location>
</feature>
<feature type="repeat" description="ANK" evidence="3">
    <location>
        <begin position="1133"/>
        <end position="1165"/>
    </location>
</feature>
<dbReference type="InterPro" id="IPR058056">
    <property type="entry name" value="WH_TANC1/2"/>
</dbReference>
<dbReference type="Gene3D" id="1.25.40.20">
    <property type="entry name" value="Ankyrin repeat-containing domain"/>
    <property type="match status" value="7"/>
</dbReference>
<dbReference type="Pfam" id="PF25521">
    <property type="entry name" value="WHD_TANC1"/>
    <property type="match status" value="1"/>
</dbReference>
<dbReference type="InterPro" id="IPR002110">
    <property type="entry name" value="Ankyrin_rpt"/>
</dbReference>
<feature type="repeat" description="ANK" evidence="3">
    <location>
        <begin position="1249"/>
        <end position="1281"/>
    </location>
</feature>
<dbReference type="InterPro" id="IPR027417">
    <property type="entry name" value="P-loop_NTPase"/>
</dbReference>
<accession>A0A2B4RD64</accession>
<dbReference type="PANTHER" id="PTHR24123">
    <property type="entry name" value="ANKYRIN REPEAT-CONTAINING"/>
    <property type="match status" value="1"/>
</dbReference>
<evidence type="ECO:0000256" key="5">
    <source>
        <dbReference type="SAM" id="MobiDB-lite"/>
    </source>
</evidence>